<keyword evidence="1" id="KW-0812">Transmembrane</keyword>
<name>A0AAJ0ABE8_9PEZI</name>
<dbReference type="EMBL" id="JAHMHR010000082">
    <property type="protein sequence ID" value="KAK1657895.1"/>
    <property type="molecule type" value="Genomic_DNA"/>
</dbReference>
<keyword evidence="1" id="KW-0472">Membrane</keyword>
<feature type="transmembrane region" description="Helical" evidence="1">
    <location>
        <begin position="202"/>
        <end position="223"/>
    </location>
</feature>
<feature type="transmembrane region" description="Helical" evidence="1">
    <location>
        <begin position="250"/>
        <end position="275"/>
    </location>
</feature>
<proteinExistence type="predicted"/>
<dbReference type="Proteomes" id="UP001224890">
    <property type="component" value="Unassembled WGS sequence"/>
</dbReference>
<keyword evidence="1" id="KW-1133">Transmembrane helix</keyword>
<accession>A0AAJ0ABE8</accession>
<sequence>MLPVGREERSIPFKDDLLPVAVYYGMWILPKSWDLIPLVEKVITTGVFESDPSFKLVTAYTGVTALDQYFVFLAVIFMPGLRGWNPSFRMMQVYFLGLIGQPICIWMVESFRKRNALTLLAFPSFWFILFQSTGVGFFMPLYYAVYTSISDVEPYWWPLRKAVPVEYAKALLPATLLGYFLPTVLMFLPWSEAETAQYWETFWQPYPCYVPLLTMLLGMINRWQRSLSAKEKRLPRVKDEPTDSASLKQLYFVTGILGVFLHWSVLLTILSDAALSFAGVFSPTYSVNPMPLDQAFLNIFVVDFWGFFIASYVWCIGAVWDLRRVGRADVNVVNASLIILLAHLGLGPGAAMSAVWYWKEERMAICLFPEAGKLHSG</sequence>
<feature type="transmembrane region" description="Helical" evidence="1">
    <location>
        <begin position="93"/>
        <end position="112"/>
    </location>
</feature>
<organism evidence="2 3">
    <name type="scientific">Colletotrichum godetiae</name>
    <dbReference type="NCBI Taxonomy" id="1209918"/>
    <lineage>
        <taxon>Eukaryota</taxon>
        <taxon>Fungi</taxon>
        <taxon>Dikarya</taxon>
        <taxon>Ascomycota</taxon>
        <taxon>Pezizomycotina</taxon>
        <taxon>Sordariomycetes</taxon>
        <taxon>Hypocreomycetidae</taxon>
        <taxon>Glomerellales</taxon>
        <taxon>Glomerellaceae</taxon>
        <taxon>Colletotrichum</taxon>
        <taxon>Colletotrichum acutatum species complex</taxon>
    </lineage>
</organism>
<evidence type="ECO:0000256" key="1">
    <source>
        <dbReference type="SAM" id="Phobius"/>
    </source>
</evidence>
<feature type="transmembrane region" description="Helical" evidence="1">
    <location>
        <begin position="124"/>
        <end position="146"/>
    </location>
</feature>
<feature type="transmembrane region" description="Helical" evidence="1">
    <location>
        <begin position="295"/>
        <end position="320"/>
    </location>
</feature>
<reference evidence="2" key="1">
    <citation type="submission" date="2021-06" db="EMBL/GenBank/DDBJ databases">
        <title>Comparative genomics, transcriptomics and evolutionary studies reveal genomic signatures of adaptation to plant cell wall in hemibiotrophic fungi.</title>
        <authorList>
            <consortium name="DOE Joint Genome Institute"/>
            <person name="Baroncelli R."/>
            <person name="Diaz J.F."/>
            <person name="Benocci T."/>
            <person name="Peng M."/>
            <person name="Battaglia E."/>
            <person name="Haridas S."/>
            <person name="Andreopoulos W."/>
            <person name="Labutti K."/>
            <person name="Pangilinan J."/>
            <person name="Floch G.L."/>
            <person name="Makela M.R."/>
            <person name="Henrissat B."/>
            <person name="Grigoriev I.V."/>
            <person name="Crouch J.A."/>
            <person name="De Vries R.P."/>
            <person name="Sukno S.A."/>
            <person name="Thon M.R."/>
        </authorList>
    </citation>
    <scope>NUCLEOTIDE SEQUENCE</scope>
    <source>
        <strain evidence="2">CBS 193.32</strain>
    </source>
</reference>
<gene>
    <name evidence="2" type="ORF">BDP55DRAFT_638305</name>
</gene>
<dbReference type="GeneID" id="85457622"/>
<feature type="transmembrane region" description="Helical" evidence="1">
    <location>
        <begin position="332"/>
        <end position="358"/>
    </location>
</feature>
<keyword evidence="3" id="KW-1185">Reference proteome</keyword>
<feature type="transmembrane region" description="Helical" evidence="1">
    <location>
        <begin position="167"/>
        <end position="190"/>
    </location>
</feature>
<evidence type="ECO:0000313" key="3">
    <source>
        <dbReference type="Proteomes" id="UP001224890"/>
    </source>
</evidence>
<dbReference type="AlphaFoldDB" id="A0AAJ0ABE8"/>
<evidence type="ECO:0000313" key="2">
    <source>
        <dbReference type="EMBL" id="KAK1657895.1"/>
    </source>
</evidence>
<protein>
    <submittedName>
        <fullName evidence="2">Uncharacterized protein</fullName>
    </submittedName>
</protein>
<comment type="caution">
    <text evidence="2">The sequence shown here is derived from an EMBL/GenBank/DDBJ whole genome shotgun (WGS) entry which is preliminary data.</text>
</comment>
<feature type="transmembrane region" description="Helical" evidence="1">
    <location>
        <begin position="57"/>
        <end position="81"/>
    </location>
</feature>
<dbReference type="RefSeq" id="XP_060422659.1">
    <property type="nucleotide sequence ID" value="XM_060573096.1"/>
</dbReference>